<dbReference type="GO" id="GO:0006635">
    <property type="term" value="P:fatty acid beta-oxidation"/>
    <property type="evidence" value="ECO:0007669"/>
    <property type="project" value="TreeGrafter"/>
</dbReference>
<dbReference type="OrthoDB" id="9795727at2"/>
<accession>A0A1V8RSD6</accession>
<evidence type="ECO:0000256" key="1">
    <source>
        <dbReference type="ARBA" id="ARBA00005254"/>
    </source>
</evidence>
<dbReference type="GO" id="GO:0016829">
    <property type="term" value="F:lyase activity"/>
    <property type="evidence" value="ECO:0007669"/>
    <property type="project" value="UniProtKB-KW"/>
</dbReference>
<gene>
    <name evidence="4" type="ORF">BFN67_16540</name>
</gene>
<evidence type="ECO:0000256" key="2">
    <source>
        <dbReference type="ARBA" id="ARBA00023239"/>
    </source>
</evidence>
<dbReference type="STRING" id="1873176.BFN67_16540"/>
<keyword evidence="5" id="KW-1185">Reference proteome</keyword>
<organism evidence="4 5">
    <name type="scientific">Manganibacter manganicus</name>
    <dbReference type="NCBI Taxonomy" id="1873176"/>
    <lineage>
        <taxon>Bacteria</taxon>
        <taxon>Pseudomonadati</taxon>
        <taxon>Pseudomonadota</taxon>
        <taxon>Alphaproteobacteria</taxon>
        <taxon>Hyphomicrobiales</taxon>
        <taxon>Phyllobacteriaceae</taxon>
        <taxon>Manganibacter</taxon>
    </lineage>
</organism>
<dbReference type="PANTHER" id="PTHR11941:SF54">
    <property type="entry name" value="ENOYL-COA HYDRATASE, MITOCHONDRIAL"/>
    <property type="match status" value="1"/>
</dbReference>
<dbReference type="Gene3D" id="3.90.226.10">
    <property type="entry name" value="2-enoyl-CoA Hydratase, Chain A, domain 1"/>
    <property type="match status" value="1"/>
</dbReference>
<dbReference type="Proteomes" id="UP000191905">
    <property type="component" value="Unassembled WGS sequence"/>
</dbReference>
<comment type="caution">
    <text evidence="4">The sequence shown here is derived from an EMBL/GenBank/DDBJ whole genome shotgun (WGS) entry which is preliminary data.</text>
</comment>
<dbReference type="CDD" id="cd06558">
    <property type="entry name" value="crotonase-like"/>
    <property type="match status" value="1"/>
</dbReference>
<dbReference type="EMBL" id="MDET01000011">
    <property type="protein sequence ID" value="OQM76048.1"/>
    <property type="molecule type" value="Genomic_DNA"/>
</dbReference>
<evidence type="ECO:0000313" key="5">
    <source>
        <dbReference type="Proteomes" id="UP000191905"/>
    </source>
</evidence>
<dbReference type="InterPro" id="IPR001753">
    <property type="entry name" value="Enoyl-CoA_hydra/iso"/>
</dbReference>
<name>A0A1V8RSD6_9HYPH</name>
<dbReference type="PANTHER" id="PTHR11941">
    <property type="entry name" value="ENOYL-COA HYDRATASE-RELATED"/>
    <property type="match status" value="1"/>
</dbReference>
<comment type="similarity">
    <text evidence="1 3">Belongs to the enoyl-CoA hydratase/isomerase family.</text>
</comment>
<dbReference type="PROSITE" id="PS00166">
    <property type="entry name" value="ENOYL_COA_HYDRATASE"/>
    <property type="match status" value="1"/>
</dbReference>
<dbReference type="InterPro" id="IPR018376">
    <property type="entry name" value="Enoyl-CoA_hyd/isom_CS"/>
</dbReference>
<reference evidence="4 5" key="1">
    <citation type="journal article" date="2016" name="Int. J. Syst. Evol. Microbiol.">
        <title>Pseudaminobacter manganicus sp. nov., isolated from sludge of a manganese mine.</title>
        <authorList>
            <person name="Li J."/>
            <person name="Huang J."/>
            <person name="Liao S."/>
            <person name="Wang G."/>
        </authorList>
    </citation>
    <scope>NUCLEOTIDE SEQUENCE [LARGE SCALE GENOMIC DNA]</scope>
    <source>
        <strain evidence="4 5">JH-7</strain>
    </source>
</reference>
<evidence type="ECO:0000256" key="3">
    <source>
        <dbReference type="RuleBase" id="RU003707"/>
    </source>
</evidence>
<dbReference type="RefSeq" id="WP_080919233.1">
    <property type="nucleotide sequence ID" value="NZ_MDET01000011.1"/>
</dbReference>
<dbReference type="SUPFAM" id="SSF52096">
    <property type="entry name" value="ClpP/crotonase"/>
    <property type="match status" value="1"/>
</dbReference>
<sequence>MAGYRVKLTREGRVAILSLARPDALNAIDRAMCDAIVSVLDRLEEDGDCSVLMIAGEGRAFCAGADLKHMRALAGESLRRFIERTWIVGERIERSPLLSIAAVQGFALGGGAELALACDMRLCESTAMFGFPEMTLGSVPGSGAMQRLHRLVGPARALELVVEGKRMDGNRAGEIGLVNRVVGHGEAFDAALAWARDLSERPSEAIRYAKTCMRLPADGAVAPMVQGMVSSICQSGAGYRANAGQFLSGKDSR</sequence>
<dbReference type="Pfam" id="PF00378">
    <property type="entry name" value="ECH_1"/>
    <property type="match status" value="1"/>
</dbReference>
<evidence type="ECO:0008006" key="6">
    <source>
        <dbReference type="Google" id="ProtNLM"/>
    </source>
</evidence>
<evidence type="ECO:0000313" key="4">
    <source>
        <dbReference type="EMBL" id="OQM76048.1"/>
    </source>
</evidence>
<keyword evidence="2" id="KW-0456">Lyase</keyword>
<dbReference type="AlphaFoldDB" id="A0A1V8RSD6"/>
<dbReference type="FunFam" id="3.90.226.10:FF:000009">
    <property type="entry name" value="Carnitinyl-CoA dehydratase"/>
    <property type="match status" value="1"/>
</dbReference>
<proteinExistence type="inferred from homology"/>
<protein>
    <recommendedName>
        <fullName evidence="6">Enoyl-CoA hydratase</fullName>
    </recommendedName>
</protein>
<dbReference type="InterPro" id="IPR029045">
    <property type="entry name" value="ClpP/crotonase-like_dom_sf"/>
</dbReference>